<dbReference type="RefSeq" id="WP_081576936.1">
    <property type="nucleotide sequence ID" value="NZ_CP045571.1"/>
</dbReference>
<gene>
    <name evidence="2" type="ORF">GCD22_01822</name>
</gene>
<proteinExistence type="predicted"/>
<protein>
    <recommendedName>
        <fullName evidence="1">DUF6475 domain-containing protein</fullName>
    </recommendedName>
</protein>
<dbReference type="GeneID" id="60696152"/>
<evidence type="ECO:0000313" key="3">
    <source>
        <dbReference type="Proteomes" id="UP000363590"/>
    </source>
</evidence>
<name>A0A5P9XQ12_ACITH</name>
<dbReference type="InterPro" id="IPR045521">
    <property type="entry name" value="DUF6475"/>
</dbReference>
<dbReference type="AlphaFoldDB" id="A0A5P9XQ12"/>
<dbReference type="KEGG" id="atx:GCD22_01822"/>
<accession>A0A5P9XQ12</accession>
<evidence type="ECO:0000313" key="2">
    <source>
        <dbReference type="EMBL" id="QFX96105.1"/>
    </source>
</evidence>
<dbReference type="Pfam" id="PF20081">
    <property type="entry name" value="DUF6475"/>
    <property type="match status" value="1"/>
</dbReference>
<reference evidence="2 3" key="1">
    <citation type="submission" date="2019-10" db="EMBL/GenBank/DDBJ databases">
        <authorList>
            <person name="Wang R."/>
        </authorList>
    </citation>
    <scope>NUCLEOTIDE SEQUENCE [LARGE SCALE GENOMIC DNA]</scope>
    <source>
        <strain evidence="2 3">ATCC 19377</strain>
    </source>
</reference>
<organism evidence="2 3">
    <name type="scientific">Acidithiobacillus thiooxidans ATCC 19377</name>
    <dbReference type="NCBI Taxonomy" id="637390"/>
    <lineage>
        <taxon>Bacteria</taxon>
        <taxon>Pseudomonadati</taxon>
        <taxon>Pseudomonadota</taxon>
        <taxon>Acidithiobacillia</taxon>
        <taxon>Acidithiobacillales</taxon>
        <taxon>Acidithiobacillaceae</taxon>
        <taxon>Acidithiobacillus</taxon>
    </lineage>
</organism>
<dbReference type="Proteomes" id="UP000363590">
    <property type="component" value="Chromosome"/>
</dbReference>
<sequence>MEPSEEIGYEENFAQFTKMLMALGEYYHRGISPMVVDFYWQALRGYPLSEIKRVIGVHLTHTESGVYLPKVADFIRLLDGGHKDNAALAWTKLEEALKHVGTYQDIVFDDPYLHAVIRDMGGWIHFGEITLDKWPFVGNDFRARYTAYRSRGLTGLYPASLRGRSNGENWSASFPLDPPVLWGDRALCLQVITHGEKAEQVFALLNAQSVPSVTQKKVDKIAWMDSNEKSQKEKEDEYVVS</sequence>
<feature type="domain" description="DUF6475" evidence="1">
    <location>
        <begin position="106"/>
        <end position="195"/>
    </location>
</feature>
<dbReference type="EMBL" id="CP045571">
    <property type="protein sequence ID" value="QFX96105.1"/>
    <property type="molecule type" value="Genomic_DNA"/>
</dbReference>
<evidence type="ECO:0000259" key="1">
    <source>
        <dbReference type="Pfam" id="PF20081"/>
    </source>
</evidence>